<gene>
    <name evidence="1" type="ORF">EJ06DRAFT_427160</name>
</gene>
<sequence>MAFCQMIVQRAQVPDKPPQARIMMPGTHGILQLPTLRPTVYGQRSSGRINYTFRRMWMTSSYTRKSVLFKHTLTIFVSACHSTFIRTLSLRIYLRIHRRHAAAASELRIPLTERQARMPQLRRRCQRAQWPQIRRLGPGQLPFRRLAMRARMDSLPSKAHWKKYHRAN</sequence>
<accession>A0A6G1HWG7</accession>
<organism evidence="1 2">
    <name type="scientific">Trichodelitschia bisporula</name>
    <dbReference type="NCBI Taxonomy" id="703511"/>
    <lineage>
        <taxon>Eukaryota</taxon>
        <taxon>Fungi</taxon>
        <taxon>Dikarya</taxon>
        <taxon>Ascomycota</taxon>
        <taxon>Pezizomycotina</taxon>
        <taxon>Dothideomycetes</taxon>
        <taxon>Dothideomycetes incertae sedis</taxon>
        <taxon>Phaeotrichales</taxon>
        <taxon>Phaeotrichaceae</taxon>
        <taxon>Trichodelitschia</taxon>
    </lineage>
</organism>
<dbReference type="AlphaFoldDB" id="A0A6G1HWG7"/>
<dbReference type="EMBL" id="ML996695">
    <property type="protein sequence ID" value="KAF2400352.1"/>
    <property type="molecule type" value="Genomic_DNA"/>
</dbReference>
<proteinExistence type="predicted"/>
<keyword evidence="2" id="KW-1185">Reference proteome</keyword>
<reference evidence="1" key="1">
    <citation type="journal article" date="2020" name="Stud. Mycol.">
        <title>101 Dothideomycetes genomes: a test case for predicting lifestyles and emergence of pathogens.</title>
        <authorList>
            <person name="Haridas S."/>
            <person name="Albert R."/>
            <person name="Binder M."/>
            <person name="Bloem J."/>
            <person name="Labutti K."/>
            <person name="Salamov A."/>
            <person name="Andreopoulos B."/>
            <person name="Baker S."/>
            <person name="Barry K."/>
            <person name="Bills G."/>
            <person name="Bluhm B."/>
            <person name="Cannon C."/>
            <person name="Castanera R."/>
            <person name="Culley D."/>
            <person name="Daum C."/>
            <person name="Ezra D."/>
            <person name="Gonzalez J."/>
            <person name="Henrissat B."/>
            <person name="Kuo A."/>
            <person name="Liang C."/>
            <person name="Lipzen A."/>
            <person name="Lutzoni F."/>
            <person name="Magnuson J."/>
            <person name="Mondo S."/>
            <person name="Nolan M."/>
            <person name="Ohm R."/>
            <person name="Pangilinan J."/>
            <person name="Park H.-J."/>
            <person name="Ramirez L."/>
            <person name="Alfaro M."/>
            <person name="Sun H."/>
            <person name="Tritt A."/>
            <person name="Yoshinaga Y."/>
            <person name="Zwiers L.-H."/>
            <person name="Turgeon B."/>
            <person name="Goodwin S."/>
            <person name="Spatafora J."/>
            <person name="Crous P."/>
            <person name="Grigoriev I."/>
        </authorList>
    </citation>
    <scope>NUCLEOTIDE SEQUENCE</scope>
    <source>
        <strain evidence="1">CBS 262.69</strain>
    </source>
</reference>
<evidence type="ECO:0000313" key="2">
    <source>
        <dbReference type="Proteomes" id="UP000799640"/>
    </source>
</evidence>
<protein>
    <submittedName>
        <fullName evidence="1">Uncharacterized protein</fullName>
    </submittedName>
</protein>
<evidence type="ECO:0000313" key="1">
    <source>
        <dbReference type="EMBL" id="KAF2400352.1"/>
    </source>
</evidence>
<dbReference type="Proteomes" id="UP000799640">
    <property type="component" value="Unassembled WGS sequence"/>
</dbReference>
<name>A0A6G1HWG7_9PEZI</name>